<dbReference type="Proteomes" id="UP001142462">
    <property type="component" value="Unassembled WGS sequence"/>
</dbReference>
<gene>
    <name evidence="1" type="ORF">GCM10017576_13630</name>
</gene>
<evidence type="ECO:0000313" key="1">
    <source>
        <dbReference type="EMBL" id="GLJ61234.1"/>
    </source>
</evidence>
<keyword evidence="2" id="KW-1185">Reference proteome</keyword>
<dbReference type="AlphaFoldDB" id="A0A9W6H3C6"/>
<dbReference type="EMBL" id="BSEJ01000005">
    <property type="protein sequence ID" value="GLJ61234.1"/>
    <property type="molecule type" value="Genomic_DNA"/>
</dbReference>
<reference evidence="1" key="2">
    <citation type="submission" date="2023-01" db="EMBL/GenBank/DDBJ databases">
        <authorList>
            <person name="Sun Q."/>
            <person name="Evtushenko L."/>
        </authorList>
    </citation>
    <scope>NUCLEOTIDE SEQUENCE</scope>
    <source>
        <strain evidence="1">VKM Ac-1020</strain>
    </source>
</reference>
<name>A0A9W6H3C6_9MICO</name>
<protein>
    <submittedName>
        <fullName evidence="1">Uncharacterized protein</fullName>
    </submittedName>
</protein>
<comment type="caution">
    <text evidence="1">The sequence shown here is derived from an EMBL/GenBank/DDBJ whole genome shotgun (WGS) entry which is preliminary data.</text>
</comment>
<evidence type="ECO:0000313" key="2">
    <source>
        <dbReference type="Proteomes" id="UP001142462"/>
    </source>
</evidence>
<sequence>MITPDWIPHRRASDGELVGWVRPDGDGWVAVSLFGADVTSSVDWLEAEEALERQGLSWMADVWMLRRPDGRDVRVRLVEFSPDRLEGGVVAPGRVVVKTDDFGAIDVPYELIELPWPPPRDLRPLTTGEGGSPWD</sequence>
<dbReference type="RefSeq" id="WP_271172947.1">
    <property type="nucleotide sequence ID" value="NZ_BSEJ01000005.1"/>
</dbReference>
<reference evidence="1" key="1">
    <citation type="journal article" date="2014" name="Int. J. Syst. Evol. Microbiol.">
        <title>Complete genome sequence of Corynebacterium casei LMG S-19264T (=DSM 44701T), isolated from a smear-ripened cheese.</title>
        <authorList>
            <consortium name="US DOE Joint Genome Institute (JGI-PGF)"/>
            <person name="Walter F."/>
            <person name="Albersmeier A."/>
            <person name="Kalinowski J."/>
            <person name="Ruckert C."/>
        </authorList>
    </citation>
    <scope>NUCLEOTIDE SEQUENCE</scope>
    <source>
        <strain evidence="1">VKM Ac-1020</strain>
    </source>
</reference>
<proteinExistence type="predicted"/>
<accession>A0A9W6H3C6</accession>
<organism evidence="1 2">
    <name type="scientific">Microbacterium barkeri</name>
    <dbReference type="NCBI Taxonomy" id="33917"/>
    <lineage>
        <taxon>Bacteria</taxon>
        <taxon>Bacillati</taxon>
        <taxon>Actinomycetota</taxon>
        <taxon>Actinomycetes</taxon>
        <taxon>Micrococcales</taxon>
        <taxon>Microbacteriaceae</taxon>
        <taxon>Microbacterium</taxon>
    </lineage>
</organism>